<evidence type="ECO:0000256" key="2">
    <source>
        <dbReference type="ARBA" id="ARBA00022679"/>
    </source>
</evidence>
<evidence type="ECO:0000259" key="8">
    <source>
        <dbReference type="PROSITE" id="PS50507"/>
    </source>
</evidence>
<accession>E2IZN2</accession>
<protein>
    <recommendedName>
        <fullName evidence="7">RNA-directed RNA polymerase</fullName>
        <ecNumber evidence="7">2.7.7.48</ecNumber>
    </recommendedName>
</protein>
<evidence type="ECO:0000256" key="3">
    <source>
        <dbReference type="ARBA" id="ARBA00022695"/>
    </source>
</evidence>
<sequence>MGFNYVGVSSCKFREGPKHAARGAISSAEQVFPELKQYDWPERGSKAEFDSLLLQASRFRRTSCPEQTERKCEVLAEKYPKSRAHRCFRRENFCQRQLLREQIEATTTSPEINDKASPGSPWSRLEKTNGELISRFKDLLIEAVLRRVLLLASTPTSEILCMSASDLVRANLVDPVRLFVKQEPHTKKKLNERRFRLISSVSIVDQIIERLLFGPQNRLEIALWHQIPSKPGMGLSARTQADLLWNELFAKSEIAPAAEADISGFDWSVQEWELWADLSMRISLCEDMHDGLRRLMVNRYRCFMLSCFQLSNGELYEQVEPGLMKSGSYCTSSSNSRIRCLMGYLIGAPWIIAMGDDSVEGYVRDAKGKYEELGHTCKEYELCDVDSDGALRSVNFCSHLISRNKFWLTSWPKTLYRFLDSPSENFHDLERELGSCPKWAKIKDYCCQVGLVPDKTYWEEDHPADYVEETHQESGQADDTGNLAERADFCSVPTTETPKVDAARAEFYSYGPNGWSCDIPEATHVNQWPLWGYSSSFGGGFGSPIWDY</sequence>
<comment type="catalytic activity">
    <reaction evidence="6 7">
        <text>RNA(n) + a ribonucleoside 5'-triphosphate = RNA(n+1) + diphosphate</text>
        <dbReference type="Rhea" id="RHEA:21248"/>
        <dbReference type="Rhea" id="RHEA-COMP:14527"/>
        <dbReference type="Rhea" id="RHEA-COMP:17342"/>
        <dbReference type="ChEBI" id="CHEBI:33019"/>
        <dbReference type="ChEBI" id="CHEBI:61557"/>
        <dbReference type="ChEBI" id="CHEBI:140395"/>
        <dbReference type="EC" id="2.7.7.48"/>
    </reaction>
</comment>
<dbReference type="Pfam" id="PF02123">
    <property type="entry name" value="RdRP_4"/>
    <property type="match status" value="1"/>
</dbReference>
<dbReference type="PRINTS" id="PR00914">
    <property type="entry name" value="LVIRUSRNAPOL"/>
</dbReference>
<reference evidence="9 10" key="1">
    <citation type="journal article" date="2010" name="Arch. Virol.">
        <title>Complete nucleotide sequence of Velvet tobacco mottle virus isolate K1.</title>
        <authorList>
            <person name="Arthur K."/>
            <person name="Dogra S."/>
            <person name="Randles J.W."/>
        </authorList>
    </citation>
    <scope>NUCLEOTIDE SEQUENCE [LARGE SCALE GENOMIC DNA]</scope>
    <source>
        <strain evidence="9 10">K1</strain>
    </source>
</reference>
<dbReference type="GO" id="GO:0039694">
    <property type="term" value="P:viral RNA genome replication"/>
    <property type="evidence" value="ECO:0007669"/>
    <property type="project" value="InterPro"/>
</dbReference>
<keyword evidence="4 7" id="KW-0547">Nucleotide-binding</keyword>
<evidence type="ECO:0000256" key="5">
    <source>
        <dbReference type="ARBA" id="ARBA00022953"/>
    </source>
</evidence>
<organism evidence="9 10">
    <name type="scientific">Velvet tobacco mottle virus</name>
    <dbReference type="NCBI Taxonomy" id="12473"/>
    <lineage>
        <taxon>Viruses</taxon>
        <taxon>Riboviria</taxon>
        <taxon>Orthornavirae</taxon>
        <taxon>Pisuviricota</taxon>
        <taxon>Pisoniviricetes</taxon>
        <taxon>Sobelivirales</taxon>
        <taxon>Solemoviridae</taxon>
        <taxon>Sobemovirus</taxon>
        <taxon>Sobemovirus VTMOV</taxon>
    </lineage>
</organism>
<keyword evidence="5 7" id="KW-0693">Viral RNA replication</keyword>
<dbReference type="GO" id="GO:0006351">
    <property type="term" value="P:DNA-templated transcription"/>
    <property type="evidence" value="ECO:0007669"/>
    <property type="project" value="InterPro"/>
</dbReference>
<dbReference type="InterPro" id="IPR007094">
    <property type="entry name" value="RNA-dir_pol_PSvirus"/>
</dbReference>
<proteinExistence type="predicted"/>
<keyword evidence="1 7" id="KW-0696">RNA-directed RNA polymerase</keyword>
<name>E2IZN2_9VIRU</name>
<dbReference type="GO" id="GO:0000166">
    <property type="term" value="F:nucleotide binding"/>
    <property type="evidence" value="ECO:0007669"/>
    <property type="project" value="UniProtKB-KW"/>
</dbReference>
<keyword evidence="3 7" id="KW-0548">Nucleotidyltransferase</keyword>
<evidence type="ECO:0000256" key="7">
    <source>
        <dbReference type="RuleBase" id="RU364050"/>
    </source>
</evidence>
<dbReference type="EC" id="2.7.7.48" evidence="7"/>
<evidence type="ECO:0000256" key="4">
    <source>
        <dbReference type="ARBA" id="ARBA00022741"/>
    </source>
</evidence>
<evidence type="ECO:0000256" key="6">
    <source>
        <dbReference type="ARBA" id="ARBA00048744"/>
    </source>
</evidence>
<evidence type="ECO:0000313" key="9">
    <source>
        <dbReference type="EMBL" id="ADN19015.1"/>
    </source>
</evidence>
<dbReference type="SUPFAM" id="SSF56672">
    <property type="entry name" value="DNA/RNA polymerases"/>
    <property type="match status" value="1"/>
</dbReference>
<dbReference type="InterPro" id="IPR001795">
    <property type="entry name" value="RNA-dir_pol_luteovirus"/>
</dbReference>
<keyword evidence="2 7" id="KW-0808">Transferase</keyword>
<keyword evidence="10" id="KW-1185">Reference proteome</keyword>
<dbReference type="GO" id="GO:0003968">
    <property type="term" value="F:RNA-directed RNA polymerase activity"/>
    <property type="evidence" value="ECO:0007669"/>
    <property type="project" value="UniProtKB-KW"/>
</dbReference>
<dbReference type="InterPro" id="IPR043502">
    <property type="entry name" value="DNA/RNA_pol_sf"/>
</dbReference>
<dbReference type="GO" id="GO:0003723">
    <property type="term" value="F:RNA binding"/>
    <property type="evidence" value="ECO:0007669"/>
    <property type="project" value="InterPro"/>
</dbReference>
<dbReference type="EMBL" id="HM754263">
    <property type="protein sequence ID" value="ADN19015.1"/>
    <property type="molecule type" value="Genomic_RNA"/>
</dbReference>
<dbReference type="CDD" id="cd23180">
    <property type="entry name" value="ps-ssRNAv_Solemoviridae_RdRp"/>
    <property type="match status" value="1"/>
</dbReference>
<dbReference type="PROSITE" id="PS50507">
    <property type="entry name" value="RDRP_SSRNA_POS"/>
    <property type="match status" value="1"/>
</dbReference>
<dbReference type="Proteomes" id="UP000202555">
    <property type="component" value="Segment"/>
</dbReference>
<feature type="domain" description="RdRp catalytic" evidence="8">
    <location>
        <begin position="255"/>
        <end position="370"/>
    </location>
</feature>
<evidence type="ECO:0000256" key="1">
    <source>
        <dbReference type="ARBA" id="ARBA00022484"/>
    </source>
</evidence>
<evidence type="ECO:0000313" key="10">
    <source>
        <dbReference type="Proteomes" id="UP000202555"/>
    </source>
</evidence>